<dbReference type="eggNOG" id="COG4232">
    <property type="taxonomic scope" value="Bacteria"/>
</dbReference>
<dbReference type="KEGG" id="osp:Odosp_3263"/>
<sequence>MLCLCLSGGLQAGIRKSNLKVLYVGGSPDVDYVGNRPDSAVLAQSSAKRMASFDKMLKRYFRQVTVIRAQAYRPELSDNYDVTVMDGRPAPILPGIMERDSSGRLTRYEKTGYLPPDFDRPMVKKPMRTLPYINDTIAPDSLPMWRVQKEGYMSKRGIRVGMVSRPGGFEDSPEAEIISGGVSAKTWDAVAIGRHGNFLHWGFAASPDDMTDEARDVFANAVVYIAGFAGQTPVARKYNDRIITRHDITLRAFSATRRAYALNVETMKNHAARMEDLKHMICMTPTEKKIVLK</sequence>
<accession>F9Z909</accession>
<dbReference type="GeneID" id="61276940"/>
<dbReference type="EMBL" id="CP002544">
    <property type="protein sequence ID" value="ADY34222.1"/>
    <property type="molecule type" value="Genomic_DNA"/>
</dbReference>
<proteinExistence type="predicted"/>
<evidence type="ECO:0000313" key="2">
    <source>
        <dbReference type="Proteomes" id="UP000006657"/>
    </source>
</evidence>
<dbReference type="AlphaFoldDB" id="F9Z909"/>
<dbReference type="RefSeq" id="WP_013613410.1">
    <property type="nucleotide sequence ID" value="NC_015160.1"/>
</dbReference>
<organism evidence="1 2">
    <name type="scientific">Odoribacter splanchnicus (strain ATCC 29572 / DSM 20712 / CIP 104287 / JCM 15291 / NCTC 10825 / 1651/6)</name>
    <name type="common">Bacteroides splanchnicus</name>
    <dbReference type="NCBI Taxonomy" id="709991"/>
    <lineage>
        <taxon>Bacteria</taxon>
        <taxon>Pseudomonadati</taxon>
        <taxon>Bacteroidota</taxon>
        <taxon>Bacteroidia</taxon>
        <taxon>Bacteroidales</taxon>
        <taxon>Odoribacteraceae</taxon>
        <taxon>Odoribacter</taxon>
    </lineage>
</organism>
<evidence type="ECO:0000313" key="1">
    <source>
        <dbReference type="EMBL" id="ADY34222.1"/>
    </source>
</evidence>
<dbReference type="PaxDb" id="709991-Odosp_3263"/>
<dbReference type="Proteomes" id="UP000006657">
    <property type="component" value="Chromosome"/>
</dbReference>
<keyword evidence="2" id="KW-1185">Reference proteome</keyword>
<dbReference type="HOGENOM" id="CLU_949415_0_0_10"/>
<protein>
    <submittedName>
        <fullName evidence="1">Uncharacterized protein</fullName>
    </submittedName>
</protein>
<dbReference type="STRING" id="709991.Odosp_3263"/>
<reference evidence="1 2" key="1">
    <citation type="journal article" date="2011" name="Stand. Genomic Sci.">
        <title>Complete genome sequence of Odoribacter splanchnicus type strain (1651/6).</title>
        <authorList>
            <consortium name="US DOE Joint Genome Institute (JGI-PGF)"/>
            <person name="Goker M."/>
            <person name="Gronow S."/>
            <person name="Zeytun A."/>
            <person name="Nolan M."/>
            <person name="Lucas S."/>
            <person name="Lapidus A."/>
            <person name="Hammon N."/>
            <person name="Deshpande S."/>
            <person name="Cheng J.F."/>
            <person name="Pitluck S."/>
            <person name="Liolios K."/>
            <person name="Pagani I."/>
            <person name="Ivanova N."/>
            <person name="Mavromatis K."/>
            <person name="Ovchinikova G."/>
            <person name="Pati A."/>
            <person name="Tapia R."/>
            <person name="Han C."/>
            <person name="Goodwin L."/>
            <person name="Chen A."/>
            <person name="Palaniappan K."/>
            <person name="Land M."/>
            <person name="Hauser L."/>
            <person name="Jeffries C.D."/>
            <person name="Brambilla E.M."/>
            <person name="Rohde M."/>
            <person name="Detter J.C."/>
            <person name="Woyke T."/>
            <person name="Bristow J."/>
            <person name="Markowitz V."/>
            <person name="Hugenholtz P."/>
            <person name="Eisen J.A."/>
            <person name="Kyrpides N.C."/>
            <person name="Klenk H.P."/>
        </authorList>
    </citation>
    <scope>NUCLEOTIDE SEQUENCE [LARGE SCALE GENOMIC DNA]</scope>
    <source>
        <strain evidence="2">ATCC 29572 / DSM 20712 / JCM 15291 / NCTC 10825 / 1651/6</strain>
    </source>
</reference>
<gene>
    <name evidence="1" type="ordered locus">Odosp_3263</name>
</gene>
<name>F9Z909_ODOSD</name>